<feature type="binding site" evidence="14">
    <location>
        <position position="285"/>
    </location>
    <ligand>
        <name>S-adenosyl-L-methionine</name>
        <dbReference type="ChEBI" id="CHEBI:59789"/>
    </ligand>
</feature>
<dbReference type="Gene3D" id="1.10.940.10">
    <property type="entry name" value="NusB-like"/>
    <property type="match status" value="1"/>
</dbReference>
<dbReference type="GO" id="GO:0003723">
    <property type="term" value="F:RNA binding"/>
    <property type="evidence" value="ECO:0007669"/>
    <property type="project" value="UniProtKB-UniRule"/>
</dbReference>
<dbReference type="Pfam" id="PF22458">
    <property type="entry name" value="RsmF-B_ferredox"/>
    <property type="match status" value="1"/>
</dbReference>
<evidence type="ECO:0000256" key="13">
    <source>
        <dbReference type="ARBA" id="ARBA00047283"/>
    </source>
</evidence>
<feature type="binding site" evidence="14">
    <location>
        <begin position="261"/>
        <end position="267"/>
    </location>
    <ligand>
        <name>S-adenosyl-L-methionine</name>
        <dbReference type="ChEBI" id="CHEBI:59789"/>
    </ligand>
</feature>
<dbReference type="SUPFAM" id="SSF48013">
    <property type="entry name" value="NusB-like"/>
    <property type="match status" value="1"/>
</dbReference>
<evidence type="ECO:0000256" key="10">
    <source>
        <dbReference type="ARBA" id="ARBA00022884"/>
    </source>
</evidence>
<dbReference type="InterPro" id="IPR029063">
    <property type="entry name" value="SAM-dependent_MTases_sf"/>
</dbReference>
<comment type="catalytic activity">
    <reaction evidence="13">
        <text>cytidine(967) in 16S rRNA + S-adenosyl-L-methionine = 5-methylcytidine(967) in 16S rRNA + S-adenosyl-L-homocysteine + H(+)</text>
        <dbReference type="Rhea" id="RHEA:42748"/>
        <dbReference type="Rhea" id="RHEA-COMP:10219"/>
        <dbReference type="Rhea" id="RHEA-COMP:10220"/>
        <dbReference type="ChEBI" id="CHEBI:15378"/>
        <dbReference type="ChEBI" id="CHEBI:57856"/>
        <dbReference type="ChEBI" id="CHEBI:59789"/>
        <dbReference type="ChEBI" id="CHEBI:74483"/>
        <dbReference type="ChEBI" id="CHEBI:82748"/>
        <dbReference type="EC" id="2.1.1.176"/>
    </reaction>
</comment>
<dbReference type="Gene3D" id="3.30.70.1170">
    <property type="entry name" value="Sun protein, domain 3"/>
    <property type="match status" value="1"/>
</dbReference>
<evidence type="ECO:0000256" key="8">
    <source>
        <dbReference type="ARBA" id="ARBA00022679"/>
    </source>
</evidence>
<accession>A0A1I4M4I8</accession>
<dbReference type="RefSeq" id="WP_091483862.1">
    <property type="nucleotide sequence ID" value="NZ_FOTR01000006.1"/>
</dbReference>
<dbReference type="InterPro" id="IPR001678">
    <property type="entry name" value="MeTrfase_RsmB-F_NOP2_dom"/>
</dbReference>
<dbReference type="InterPro" id="IPR035926">
    <property type="entry name" value="NusB-like_sf"/>
</dbReference>
<evidence type="ECO:0000256" key="6">
    <source>
        <dbReference type="ARBA" id="ARBA00022552"/>
    </source>
</evidence>
<dbReference type="GO" id="GO:0005737">
    <property type="term" value="C:cytoplasm"/>
    <property type="evidence" value="ECO:0007669"/>
    <property type="project" value="UniProtKB-SubCell"/>
</dbReference>
<name>A0A1I4M4I8_9BACI</name>
<keyword evidence="5" id="KW-0963">Cytoplasm</keyword>
<dbReference type="InterPro" id="IPR049560">
    <property type="entry name" value="MeTrfase_RsmB-F_NOP2_cat"/>
</dbReference>
<comment type="subcellular location">
    <subcellularLocation>
        <location evidence="2">Cytoplasm</location>
    </subcellularLocation>
</comment>
<dbReference type="PANTHER" id="PTHR22807">
    <property type="entry name" value="NOP2 YEAST -RELATED NOL1/NOP2/FMU SUN DOMAIN-CONTAINING"/>
    <property type="match status" value="1"/>
</dbReference>
<dbReference type="FunFam" id="3.30.70.1170:FF:000003">
    <property type="entry name" value="16S rRNA (Cytosine(967)-C(5))-methyltransferase RsmB"/>
    <property type="match status" value="1"/>
</dbReference>
<keyword evidence="6" id="KW-0698">rRNA processing</keyword>
<evidence type="ECO:0000256" key="3">
    <source>
        <dbReference type="ARBA" id="ARBA00007494"/>
    </source>
</evidence>
<dbReference type="NCBIfam" id="NF011494">
    <property type="entry name" value="PRK14902.1"/>
    <property type="match status" value="1"/>
</dbReference>
<comment type="similarity">
    <text evidence="3 14">Belongs to the class I-like SAM-binding methyltransferase superfamily. RsmB/NOP family.</text>
</comment>
<dbReference type="InterPro" id="IPR023267">
    <property type="entry name" value="RCMT"/>
</dbReference>
<dbReference type="EC" id="2.1.1.176" evidence="4"/>
<evidence type="ECO:0000313" key="17">
    <source>
        <dbReference type="Proteomes" id="UP000198565"/>
    </source>
</evidence>
<dbReference type="NCBIfam" id="TIGR00563">
    <property type="entry name" value="rsmB"/>
    <property type="match status" value="1"/>
</dbReference>
<dbReference type="Pfam" id="PF01029">
    <property type="entry name" value="NusB"/>
    <property type="match status" value="1"/>
</dbReference>
<dbReference type="InterPro" id="IPR018314">
    <property type="entry name" value="RsmB/NOL1/NOP2-like_CS"/>
</dbReference>
<gene>
    <name evidence="16" type="ORF">SAMN04487943_10625</name>
</gene>
<evidence type="ECO:0000256" key="4">
    <source>
        <dbReference type="ARBA" id="ARBA00012140"/>
    </source>
</evidence>
<dbReference type="FunFam" id="3.40.50.150:FF:000022">
    <property type="entry name" value="Ribosomal RNA small subunit methyltransferase B"/>
    <property type="match status" value="1"/>
</dbReference>
<keyword evidence="17" id="KW-1185">Reference proteome</keyword>
<evidence type="ECO:0000259" key="15">
    <source>
        <dbReference type="PROSITE" id="PS51686"/>
    </source>
</evidence>
<reference evidence="17" key="1">
    <citation type="submission" date="2016-10" db="EMBL/GenBank/DDBJ databases">
        <authorList>
            <person name="Varghese N."/>
            <person name="Submissions S."/>
        </authorList>
    </citation>
    <scope>NUCLEOTIDE SEQUENCE [LARGE SCALE GENOMIC DNA]</scope>
    <source>
        <strain evidence="17">CGMCC 1.4250</strain>
    </source>
</reference>
<feature type="binding site" evidence="14">
    <location>
        <position position="312"/>
    </location>
    <ligand>
        <name>S-adenosyl-L-methionine</name>
        <dbReference type="ChEBI" id="CHEBI:59789"/>
    </ligand>
</feature>
<dbReference type="InterPro" id="IPR054728">
    <property type="entry name" value="RsmB-like_ferredoxin"/>
</dbReference>
<evidence type="ECO:0000256" key="5">
    <source>
        <dbReference type="ARBA" id="ARBA00022490"/>
    </source>
</evidence>
<evidence type="ECO:0000256" key="12">
    <source>
        <dbReference type="ARBA" id="ARBA00031088"/>
    </source>
</evidence>
<keyword evidence="8 14" id="KW-0808">Transferase</keyword>
<evidence type="ECO:0000256" key="2">
    <source>
        <dbReference type="ARBA" id="ARBA00004496"/>
    </source>
</evidence>
<dbReference type="PROSITE" id="PS51686">
    <property type="entry name" value="SAM_MT_RSMB_NOP"/>
    <property type="match status" value="1"/>
</dbReference>
<dbReference type="OrthoDB" id="9810297at2"/>
<dbReference type="GO" id="GO:0008649">
    <property type="term" value="F:rRNA methyltransferase activity"/>
    <property type="evidence" value="ECO:0007669"/>
    <property type="project" value="InterPro"/>
</dbReference>
<evidence type="ECO:0000256" key="11">
    <source>
        <dbReference type="ARBA" id="ARBA00030399"/>
    </source>
</evidence>
<feature type="active site" description="Nucleophile" evidence="14">
    <location>
        <position position="384"/>
    </location>
</feature>
<keyword evidence="10 14" id="KW-0694">RNA-binding</keyword>
<evidence type="ECO:0000256" key="7">
    <source>
        <dbReference type="ARBA" id="ARBA00022603"/>
    </source>
</evidence>
<comment type="function">
    <text evidence="1">Specifically methylates the cytosine at position 967 (m5C967) of 16S rRNA.</text>
</comment>
<sequence>MTKQTYNIRNIALDLLMRISDQGGYSHLVIDQMLKKNQLEPRDGGLLTEIVYGTLQRKITLEYDLNSFIRSNKKIDKWVNWLLYLSFYQMKYLDKVPDHAVIHQSVEIAKRKGHKGIANFVNGILRSVQREGFPDYQEISDPVKRVSIETSHPLWLVKRWNEQYGIGKTEKMCQTNITHKKVSIRVQPLRITREQLLSRLETSHIKASLSPFSEQGLVIEEGNILRDETFQESLFTIQDESSMLVAELMDLKEGMAVLDACSAPGGKATHIAEKMNDNGKVSAYDLHDKKAELVRKKAKELGLTSIQSAQSDARKLQEKHAKQSFDRILIDAPCSGLGVLRSKPDIKYNKTKEDIVKLSIIQKEILHHIEPLLKNEGKLMYSTCTVDQEENEEVIKDFVEKHPDYRVDPTFFDELPAILKDSSGRSEFGIQIFPQDINSDGFFMTRLVRDS</sequence>
<proteinExistence type="inferred from homology"/>
<organism evidence="16 17">
    <name type="scientific">Gracilibacillus orientalis</name>
    <dbReference type="NCBI Taxonomy" id="334253"/>
    <lineage>
        <taxon>Bacteria</taxon>
        <taxon>Bacillati</taxon>
        <taxon>Bacillota</taxon>
        <taxon>Bacilli</taxon>
        <taxon>Bacillales</taxon>
        <taxon>Bacillaceae</taxon>
        <taxon>Gracilibacillus</taxon>
    </lineage>
</organism>
<evidence type="ECO:0000256" key="9">
    <source>
        <dbReference type="ARBA" id="ARBA00022691"/>
    </source>
</evidence>
<dbReference type="Proteomes" id="UP000198565">
    <property type="component" value="Unassembled WGS sequence"/>
</dbReference>
<dbReference type="FunFam" id="1.10.940.10:FF:000006">
    <property type="entry name" value="16S rRNA (Cytosine(967)-C(5))-methyltransferase RsmB"/>
    <property type="match status" value="1"/>
</dbReference>
<dbReference type="SUPFAM" id="SSF53335">
    <property type="entry name" value="S-adenosyl-L-methionine-dependent methyltransferases"/>
    <property type="match status" value="1"/>
</dbReference>
<dbReference type="CDD" id="cd02440">
    <property type="entry name" value="AdoMet_MTases"/>
    <property type="match status" value="1"/>
</dbReference>
<evidence type="ECO:0000256" key="14">
    <source>
        <dbReference type="PROSITE-ProRule" id="PRU01023"/>
    </source>
</evidence>
<dbReference type="InterPro" id="IPR004573">
    <property type="entry name" value="rRNA_ssu_MeTfrase_B"/>
</dbReference>
<dbReference type="PANTHER" id="PTHR22807:SF53">
    <property type="entry name" value="RIBOSOMAL RNA SMALL SUBUNIT METHYLTRANSFERASE B-RELATED"/>
    <property type="match status" value="1"/>
</dbReference>
<keyword evidence="9 14" id="KW-0949">S-adenosyl-L-methionine</keyword>
<feature type="binding site" evidence="14">
    <location>
        <position position="331"/>
    </location>
    <ligand>
        <name>S-adenosyl-L-methionine</name>
        <dbReference type="ChEBI" id="CHEBI:59789"/>
    </ligand>
</feature>
<dbReference type="GO" id="GO:0006355">
    <property type="term" value="P:regulation of DNA-templated transcription"/>
    <property type="evidence" value="ECO:0007669"/>
    <property type="project" value="InterPro"/>
</dbReference>
<dbReference type="Pfam" id="PF01189">
    <property type="entry name" value="Methyltr_RsmB-F"/>
    <property type="match status" value="1"/>
</dbReference>
<dbReference type="EMBL" id="FOTR01000006">
    <property type="protein sequence ID" value="SFL98288.1"/>
    <property type="molecule type" value="Genomic_DNA"/>
</dbReference>
<dbReference type="STRING" id="334253.SAMN04487943_10625"/>
<evidence type="ECO:0000256" key="1">
    <source>
        <dbReference type="ARBA" id="ARBA00002724"/>
    </source>
</evidence>
<dbReference type="PROSITE" id="PS01153">
    <property type="entry name" value="NOL1_NOP2_SUN"/>
    <property type="match status" value="1"/>
</dbReference>
<protein>
    <recommendedName>
        <fullName evidence="4">16S rRNA (cytosine(967)-C(5))-methyltransferase</fullName>
        <ecNumber evidence="4">2.1.1.176</ecNumber>
    </recommendedName>
    <alternativeName>
        <fullName evidence="11">16S rRNA m5C967 methyltransferase</fullName>
    </alternativeName>
    <alternativeName>
        <fullName evidence="12">rRNA (cytosine-C(5)-)-methyltransferase RsmB</fullName>
    </alternativeName>
</protein>
<dbReference type="PRINTS" id="PR02008">
    <property type="entry name" value="RCMTFAMILY"/>
</dbReference>
<dbReference type="AlphaFoldDB" id="A0A1I4M4I8"/>
<dbReference type="Gene3D" id="3.40.50.150">
    <property type="entry name" value="Vaccinia Virus protein VP39"/>
    <property type="match status" value="1"/>
</dbReference>
<dbReference type="InterPro" id="IPR006027">
    <property type="entry name" value="NusB_RsmB_TIM44"/>
</dbReference>
<evidence type="ECO:0000313" key="16">
    <source>
        <dbReference type="EMBL" id="SFL98288.1"/>
    </source>
</evidence>
<keyword evidence="7 14" id="KW-0489">Methyltransferase</keyword>
<feature type="domain" description="SAM-dependent MTase RsmB/NOP-type" evidence="15">
    <location>
        <begin position="172"/>
        <end position="450"/>
    </location>
</feature>